<keyword evidence="23" id="KW-1185">Reference proteome</keyword>
<comment type="catalytic activity">
    <reaction evidence="17 18">
        <text>L-seryl-[protein] + ATP = O-phospho-L-seryl-[protein] + ADP + H(+)</text>
        <dbReference type="Rhea" id="RHEA:17989"/>
        <dbReference type="Rhea" id="RHEA-COMP:9863"/>
        <dbReference type="Rhea" id="RHEA-COMP:11604"/>
        <dbReference type="ChEBI" id="CHEBI:15378"/>
        <dbReference type="ChEBI" id="CHEBI:29999"/>
        <dbReference type="ChEBI" id="CHEBI:30616"/>
        <dbReference type="ChEBI" id="CHEBI:83421"/>
        <dbReference type="ChEBI" id="CHEBI:456216"/>
        <dbReference type="EC" id="2.7.11.1"/>
    </reaction>
</comment>
<dbReference type="SUPFAM" id="SSF51110">
    <property type="entry name" value="alpha-D-mannose-specific plant lectins"/>
    <property type="match status" value="1"/>
</dbReference>
<dbReference type="FunFam" id="2.90.10.10:FF:000041">
    <property type="entry name" value="Uncharacterized protein"/>
    <property type="match status" value="1"/>
</dbReference>
<dbReference type="STRING" id="2094558.A0A314U8S0"/>
<comment type="caution">
    <text evidence="22">The sequence shown here is derived from an EMBL/GenBank/DDBJ whole genome shotgun (WGS) entry which is preliminary data.</text>
</comment>
<feature type="domain" description="Bulb-type lectin" evidence="21">
    <location>
        <begin position="6"/>
        <end position="135"/>
    </location>
</feature>
<dbReference type="InterPro" id="IPR024171">
    <property type="entry name" value="SRK-like_kinase"/>
</dbReference>
<dbReference type="Pfam" id="PF00069">
    <property type="entry name" value="Pkinase"/>
    <property type="match status" value="1"/>
</dbReference>
<dbReference type="FunFam" id="1.10.510.10:FF:000237">
    <property type="entry name" value="G-type lectin S-receptor-like serine/threonine-protein kinase"/>
    <property type="match status" value="1"/>
</dbReference>
<proteinExistence type="inferred from homology"/>
<dbReference type="InterPro" id="IPR001480">
    <property type="entry name" value="Bulb-type_lectin_dom"/>
</dbReference>
<dbReference type="GO" id="GO:0106310">
    <property type="term" value="F:protein serine kinase activity"/>
    <property type="evidence" value="ECO:0007669"/>
    <property type="project" value="RHEA"/>
</dbReference>
<evidence type="ECO:0000256" key="17">
    <source>
        <dbReference type="ARBA" id="ARBA00048679"/>
    </source>
</evidence>
<accession>A0A314U8S0</accession>
<keyword evidence="15" id="KW-0325">Glycoprotein</keyword>
<keyword evidence="10 18" id="KW-0067">ATP-binding</keyword>
<evidence type="ECO:0000256" key="16">
    <source>
        <dbReference type="ARBA" id="ARBA00047899"/>
    </source>
</evidence>
<keyword evidence="7 22" id="KW-0430">Lectin</keyword>
<comment type="similarity">
    <text evidence="18">Belongs to the protein kinase superfamily. Ser/Thr protein kinase family.</text>
</comment>
<evidence type="ECO:0000256" key="8">
    <source>
        <dbReference type="ARBA" id="ARBA00022741"/>
    </source>
</evidence>
<keyword evidence="9 18" id="KW-0418">Kinase</keyword>
<dbReference type="InterPro" id="IPR036426">
    <property type="entry name" value="Bulb-type_lectin_dom_sf"/>
</dbReference>
<evidence type="ECO:0000313" key="22">
    <source>
        <dbReference type="EMBL" id="PQM33272.1"/>
    </source>
</evidence>
<dbReference type="PROSITE" id="PS50927">
    <property type="entry name" value="BULB_LECTIN"/>
    <property type="match status" value="1"/>
</dbReference>
<dbReference type="SUPFAM" id="SSF56112">
    <property type="entry name" value="Protein kinase-like (PK-like)"/>
    <property type="match status" value="1"/>
</dbReference>
<dbReference type="PROSITE" id="PS00108">
    <property type="entry name" value="PROTEIN_KINASE_ST"/>
    <property type="match status" value="1"/>
</dbReference>
<evidence type="ECO:0000259" key="20">
    <source>
        <dbReference type="PROSITE" id="PS50011"/>
    </source>
</evidence>
<dbReference type="SMART" id="SM00108">
    <property type="entry name" value="B_lectin"/>
    <property type="match status" value="1"/>
</dbReference>
<dbReference type="OrthoDB" id="1930390at2759"/>
<evidence type="ECO:0000256" key="4">
    <source>
        <dbReference type="ARBA" id="ARBA00022679"/>
    </source>
</evidence>
<name>A0A314U8S0_PRUYE</name>
<dbReference type="PANTHER" id="PTHR47976">
    <property type="entry name" value="G-TYPE LECTIN S-RECEPTOR-LIKE SERINE/THREONINE-PROTEIN KINASE SD2-5"/>
    <property type="match status" value="1"/>
</dbReference>
<keyword evidence="13" id="KW-1015">Disulfide bond</keyword>
<keyword evidence="5" id="KW-0812">Transmembrane</keyword>
<dbReference type="InterPro" id="IPR000719">
    <property type="entry name" value="Prot_kinase_dom"/>
</dbReference>
<dbReference type="SMART" id="SM00220">
    <property type="entry name" value="S_TKc"/>
    <property type="match status" value="1"/>
</dbReference>
<feature type="binding site" evidence="19">
    <location>
        <position position="523"/>
    </location>
    <ligand>
        <name>ATP</name>
        <dbReference type="ChEBI" id="CHEBI:30616"/>
    </ligand>
</feature>
<dbReference type="PROSITE" id="PS50011">
    <property type="entry name" value="PROTEIN_KINASE_DOM"/>
    <property type="match status" value="1"/>
</dbReference>
<dbReference type="EC" id="2.7.11.1" evidence="18"/>
<evidence type="ECO:0000256" key="18">
    <source>
        <dbReference type="PIRNR" id="PIRNR000641"/>
    </source>
</evidence>
<evidence type="ECO:0000259" key="21">
    <source>
        <dbReference type="PROSITE" id="PS50927"/>
    </source>
</evidence>
<dbReference type="FunFam" id="2.90.10.30:FF:000001">
    <property type="entry name" value="Serine/threonine-protein kinase"/>
    <property type="match status" value="1"/>
</dbReference>
<evidence type="ECO:0000256" key="15">
    <source>
        <dbReference type="ARBA" id="ARBA00023180"/>
    </source>
</evidence>
<dbReference type="CDD" id="cd01098">
    <property type="entry name" value="PAN_AP_plant"/>
    <property type="match status" value="1"/>
</dbReference>
<evidence type="ECO:0000256" key="13">
    <source>
        <dbReference type="ARBA" id="ARBA00023157"/>
    </source>
</evidence>
<protein>
    <recommendedName>
        <fullName evidence="18">Receptor-like serine/threonine-protein kinase</fullName>
        <ecNumber evidence="18">2.7.11.1</ecNumber>
    </recommendedName>
</protein>
<dbReference type="InterPro" id="IPR008271">
    <property type="entry name" value="Ser/Thr_kinase_AS"/>
</dbReference>
<dbReference type="Gene3D" id="2.90.10.10">
    <property type="entry name" value="Bulb-type lectin domain"/>
    <property type="match status" value="2"/>
</dbReference>
<dbReference type="CDD" id="cd00028">
    <property type="entry name" value="B_lectin"/>
    <property type="match status" value="1"/>
</dbReference>
<dbReference type="GO" id="GO:0016020">
    <property type="term" value="C:membrane"/>
    <property type="evidence" value="ECO:0007669"/>
    <property type="project" value="UniProtKB-SubCell"/>
</dbReference>
<evidence type="ECO:0000256" key="14">
    <source>
        <dbReference type="ARBA" id="ARBA00023170"/>
    </source>
</evidence>
<dbReference type="EMBL" id="PJQY01003945">
    <property type="protein sequence ID" value="PQM33272.1"/>
    <property type="molecule type" value="Genomic_DNA"/>
</dbReference>
<dbReference type="PIRSF" id="PIRSF000641">
    <property type="entry name" value="SRK"/>
    <property type="match status" value="1"/>
</dbReference>
<keyword evidence="8 18" id="KW-0547">Nucleotide-binding</keyword>
<evidence type="ECO:0000256" key="6">
    <source>
        <dbReference type="ARBA" id="ARBA00022729"/>
    </source>
</evidence>
<evidence type="ECO:0000256" key="3">
    <source>
        <dbReference type="ARBA" id="ARBA00022536"/>
    </source>
</evidence>
<dbReference type="AlphaFoldDB" id="A0A314U8S0"/>
<keyword evidence="2 18" id="KW-0723">Serine/threonine-protein kinase</keyword>
<organism evidence="22 23">
    <name type="scientific">Prunus yedoensis var. nudiflora</name>
    <dbReference type="NCBI Taxonomy" id="2094558"/>
    <lineage>
        <taxon>Eukaryota</taxon>
        <taxon>Viridiplantae</taxon>
        <taxon>Streptophyta</taxon>
        <taxon>Embryophyta</taxon>
        <taxon>Tracheophyta</taxon>
        <taxon>Spermatophyta</taxon>
        <taxon>Magnoliopsida</taxon>
        <taxon>eudicotyledons</taxon>
        <taxon>Gunneridae</taxon>
        <taxon>Pentapetalae</taxon>
        <taxon>rosids</taxon>
        <taxon>fabids</taxon>
        <taxon>Rosales</taxon>
        <taxon>Rosaceae</taxon>
        <taxon>Amygdaloideae</taxon>
        <taxon>Amygdaleae</taxon>
        <taxon>Prunus</taxon>
    </lineage>
</organism>
<evidence type="ECO:0000256" key="10">
    <source>
        <dbReference type="ARBA" id="ARBA00022840"/>
    </source>
</evidence>
<dbReference type="Pfam" id="PF01453">
    <property type="entry name" value="B_lectin"/>
    <property type="match status" value="1"/>
</dbReference>
<evidence type="ECO:0000256" key="7">
    <source>
        <dbReference type="ARBA" id="ARBA00022734"/>
    </source>
</evidence>
<dbReference type="PANTHER" id="PTHR47976:SF108">
    <property type="entry name" value="G-TYPE LECTIN S-RECEPTOR-LIKE SERINE_THREONINE-PROTEIN KINASE LECRK1"/>
    <property type="match status" value="1"/>
</dbReference>
<keyword evidence="11" id="KW-1133">Transmembrane helix</keyword>
<evidence type="ECO:0000256" key="12">
    <source>
        <dbReference type="ARBA" id="ARBA00023136"/>
    </source>
</evidence>
<dbReference type="Gene3D" id="1.10.510.10">
    <property type="entry name" value="Transferase(Phosphotransferase) domain 1"/>
    <property type="match status" value="1"/>
</dbReference>
<dbReference type="GO" id="GO:0004674">
    <property type="term" value="F:protein serine/threonine kinase activity"/>
    <property type="evidence" value="ECO:0007669"/>
    <property type="project" value="UniProtKB-KW"/>
</dbReference>
<evidence type="ECO:0000313" key="23">
    <source>
        <dbReference type="Proteomes" id="UP000250321"/>
    </source>
</evidence>
<dbReference type="Proteomes" id="UP000250321">
    <property type="component" value="Unassembled WGS sequence"/>
</dbReference>
<keyword evidence="6" id="KW-0732">Signal</keyword>
<evidence type="ECO:0000256" key="5">
    <source>
        <dbReference type="ARBA" id="ARBA00022692"/>
    </source>
</evidence>
<keyword evidence="3" id="KW-0245">EGF-like domain</keyword>
<evidence type="ECO:0000256" key="11">
    <source>
        <dbReference type="ARBA" id="ARBA00022989"/>
    </source>
</evidence>
<evidence type="ECO:0000256" key="1">
    <source>
        <dbReference type="ARBA" id="ARBA00004479"/>
    </source>
</evidence>
<keyword evidence="4 18" id="KW-0808">Transferase</keyword>
<feature type="domain" description="Protein kinase" evidence="20">
    <location>
        <begin position="493"/>
        <end position="779"/>
    </location>
</feature>
<dbReference type="FunFam" id="2.90.10.10:FF:000013">
    <property type="entry name" value="G-type lectin S-receptor-like serine/threonine-protein kinase LECRK1"/>
    <property type="match status" value="1"/>
</dbReference>
<dbReference type="InterPro" id="IPR011009">
    <property type="entry name" value="Kinase-like_dom_sf"/>
</dbReference>
<dbReference type="FunFam" id="3.30.200.20:FF:000059">
    <property type="entry name" value="S-receptor-like serine/threonine-protein kinase"/>
    <property type="match status" value="1"/>
</dbReference>
<evidence type="ECO:0000256" key="9">
    <source>
        <dbReference type="ARBA" id="ARBA00022777"/>
    </source>
</evidence>
<keyword evidence="12" id="KW-0472">Membrane</keyword>
<dbReference type="Gene3D" id="3.30.200.20">
    <property type="entry name" value="Phosphorylase Kinase, domain 1"/>
    <property type="match status" value="1"/>
</dbReference>
<evidence type="ECO:0000256" key="19">
    <source>
        <dbReference type="PROSITE-ProRule" id="PRU10141"/>
    </source>
</evidence>
<gene>
    <name evidence="22" type="ORF">Pyn_34670</name>
</gene>
<dbReference type="InterPro" id="IPR017441">
    <property type="entry name" value="Protein_kinase_ATP_BS"/>
</dbReference>
<keyword evidence="14 22" id="KW-0675">Receptor</keyword>
<dbReference type="GO" id="GO:0005524">
    <property type="term" value="F:ATP binding"/>
    <property type="evidence" value="ECO:0007669"/>
    <property type="project" value="UniProtKB-UniRule"/>
</dbReference>
<dbReference type="PROSITE" id="PS00107">
    <property type="entry name" value="PROTEIN_KINASE_ATP"/>
    <property type="match status" value="1"/>
</dbReference>
<comment type="catalytic activity">
    <reaction evidence="16 18">
        <text>L-threonyl-[protein] + ATP = O-phospho-L-threonyl-[protein] + ADP + H(+)</text>
        <dbReference type="Rhea" id="RHEA:46608"/>
        <dbReference type="Rhea" id="RHEA-COMP:11060"/>
        <dbReference type="Rhea" id="RHEA-COMP:11605"/>
        <dbReference type="ChEBI" id="CHEBI:15378"/>
        <dbReference type="ChEBI" id="CHEBI:30013"/>
        <dbReference type="ChEBI" id="CHEBI:30616"/>
        <dbReference type="ChEBI" id="CHEBI:61977"/>
        <dbReference type="ChEBI" id="CHEBI:456216"/>
        <dbReference type="EC" id="2.7.11.1"/>
    </reaction>
</comment>
<reference evidence="22 23" key="1">
    <citation type="submission" date="2018-02" db="EMBL/GenBank/DDBJ databases">
        <title>Draft genome of wild Prunus yedoensis var. nudiflora.</title>
        <authorList>
            <person name="Baek S."/>
            <person name="Kim J.-H."/>
            <person name="Choi K."/>
            <person name="Kim G.-B."/>
            <person name="Cho A."/>
            <person name="Jang H."/>
            <person name="Shin C.-H."/>
            <person name="Yu H.-J."/>
            <person name="Mun J.-H."/>
        </authorList>
    </citation>
    <scope>NUCLEOTIDE SEQUENCE [LARGE SCALE GENOMIC DNA]</scope>
    <source>
        <strain evidence="23">cv. Jeju island</strain>
        <tissue evidence="22">Leaf</tissue>
    </source>
</reference>
<dbReference type="GO" id="GO:0030246">
    <property type="term" value="F:carbohydrate binding"/>
    <property type="evidence" value="ECO:0007669"/>
    <property type="project" value="UniProtKB-KW"/>
</dbReference>
<sequence length="786" mass="87694">MFVPCSTTAQTYRNISLGSSLTALNDDNSSWQSPSGEFAFGFRQIGKDGFLLAIWFNKITEKTIVWSANGDNLVPQGSKVELTADGHFLLNDISTGKDRSIASSAATGVAYAAMLDTGNFVLANQNSTFLWGSFDQPTDTILPAQTLNNGSRLFARYTATNYSRGRFLFTLQSSGNLMLYTTNFPQDYPYFSYWKTDTNGSGFQVIFNQSGSIYLAARNGTILNVISSNTLSKQDLYQRATLDYDGVLRHYVCRKGTVSNAGVWSTLSFIPSNICMSISQPKGGGSCGFNSLCQHDQGQPICKCPSGYTLMDPHDVLKGCKQNFAPQSCDEASAETDLFYLQEMNNVYWQGSEYDKFQGVTEDWCRQTCLADCFCTTAGFINGNCWLKGAPLLNGRIDNSFMGKNLIKIRKGNSTSKSAGSANTKRKDGSTLIVVGSVLLSSLGFLNFLLPLITYLIVSRIYSRKVKVIQPCPVMQGMNLKCFTYEELKEATNEFKEELGRGASATVFKGKFSSDNGKCVAVKILDAKVRDNELEFNAEVSAIGRIHHRNLVQLLGFCNEGHHRILVYEFMSNGSLASFLFRESMPNWYQRRKIALGLARGLLYLHEECSSQIVHCDIKPQNILLDDYFTARISDFGLAKLLKMDQTRTRTAIRGTKGYVAPEWFKNLPVTVKVDVYSFGILLLEIICCRKKFEEEAEEENQMILADWAYDCYKQKKMHLLLQNDGEAMEDIKEMEKYVMIAILCIKEDPLLRPTMKKVTLMLEGTVEVSVPPDPSSFINSGSSCL</sequence>
<evidence type="ECO:0000256" key="2">
    <source>
        <dbReference type="ARBA" id="ARBA00022527"/>
    </source>
</evidence>
<comment type="subcellular location">
    <subcellularLocation>
        <location evidence="1">Membrane</location>
        <topology evidence="1">Single-pass type I membrane protein</topology>
    </subcellularLocation>
</comment>
<dbReference type="InterPro" id="IPR051343">
    <property type="entry name" value="G-type_lectin_kinases/EP1-like"/>
</dbReference>